<feature type="region of interest" description="Disordered" evidence="1">
    <location>
        <begin position="1"/>
        <end position="62"/>
    </location>
</feature>
<reference evidence="3 4" key="1">
    <citation type="submission" date="2019-01" db="EMBL/GenBank/DDBJ databases">
        <title>Draft genome sequence of Psathyrella aberdarensis IHI B618.</title>
        <authorList>
            <person name="Buettner E."/>
            <person name="Kellner H."/>
        </authorList>
    </citation>
    <scope>NUCLEOTIDE SEQUENCE [LARGE SCALE GENOMIC DNA]</scope>
    <source>
        <strain evidence="3 4">IHI B618</strain>
    </source>
</reference>
<dbReference type="GO" id="GO:0005730">
    <property type="term" value="C:nucleolus"/>
    <property type="evidence" value="ECO:0007669"/>
    <property type="project" value="TreeGrafter"/>
</dbReference>
<name>A0A4Q2DVE4_9AGAR</name>
<keyword evidence="4" id="KW-1185">Reference proteome</keyword>
<evidence type="ECO:0000313" key="4">
    <source>
        <dbReference type="Proteomes" id="UP000290288"/>
    </source>
</evidence>
<feature type="compositionally biased region" description="Low complexity" evidence="1">
    <location>
        <begin position="128"/>
        <end position="140"/>
    </location>
</feature>
<dbReference type="InterPro" id="IPR016903">
    <property type="entry name" value="Nucleolar_cplx-assoc_3"/>
</dbReference>
<evidence type="ECO:0000256" key="1">
    <source>
        <dbReference type="SAM" id="MobiDB-lite"/>
    </source>
</evidence>
<dbReference type="PANTHER" id="PTHR14428">
    <property type="entry name" value="NUCLEOLAR COMPLEX PROTEIN 3"/>
    <property type="match status" value="1"/>
</dbReference>
<feature type="region of interest" description="Disordered" evidence="1">
    <location>
        <begin position="737"/>
        <end position="767"/>
    </location>
</feature>
<feature type="region of interest" description="Disordered" evidence="1">
    <location>
        <begin position="83"/>
        <end position="177"/>
    </location>
</feature>
<feature type="domain" description="Nucleolar complex-associated protein 3 N-terminal" evidence="2">
    <location>
        <begin position="256"/>
        <end position="358"/>
    </location>
</feature>
<accession>A0A4Q2DVE4</accession>
<proteinExistence type="predicted"/>
<feature type="region of interest" description="Disordered" evidence="1">
    <location>
        <begin position="473"/>
        <end position="508"/>
    </location>
</feature>
<dbReference type="Pfam" id="PF07540">
    <property type="entry name" value="NOC3p"/>
    <property type="match status" value="1"/>
</dbReference>
<dbReference type="Proteomes" id="UP000290288">
    <property type="component" value="Unassembled WGS sequence"/>
</dbReference>
<feature type="compositionally biased region" description="Acidic residues" evidence="1">
    <location>
        <begin position="141"/>
        <end position="163"/>
    </location>
</feature>
<dbReference type="InterPro" id="IPR011501">
    <property type="entry name" value="Noc3_N"/>
</dbReference>
<feature type="region of interest" description="Disordered" evidence="1">
    <location>
        <begin position="203"/>
        <end position="234"/>
    </location>
</feature>
<feature type="compositionally biased region" description="Acidic residues" evidence="1">
    <location>
        <begin position="206"/>
        <end position="219"/>
    </location>
</feature>
<protein>
    <recommendedName>
        <fullName evidence="2">Nucleolar complex-associated protein 3 N-terminal domain-containing protein</fullName>
    </recommendedName>
</protein>
<evidence type="ECO:0000313" key="3">
    <source>
        <dbReference type="EMBL" id="RXW24153.1"/>
    </source>
</evidence>
<sequence length="767" mass="85053">MALKAGKKRPAPAIQSSSKKRKLVGERKKPQADGSRKQRLADRGIIPIPIHGDNDTDDDELSEADAALLEEFGGAVNFLKDLDKKGIMRSKKETDRLHELTKPVRRAATPDSLPPVDSNDENDSDAWSSGIDGFSDISDSGSEDEPPSDDDHGEEEDSDEEMPYELAPRKLKVAKEEGKNEIPRLPIKLADGKIQSTGTKVISLNDESEEESSSEEETFEPLPPPREDGSTGARFGRPAIAAVLQTKSRKQRISLAKEQIAGICQEILADPENSLGLLRRLHSFSLPSITTPTEPKPVPNDIVIRKLALLSQLAVFKDILPGYRIRELTEKEKAEKVSQLVTRTREWEQGLVSVYQAYLRLLDSELKERSELADIAIQCMCTLLTEATHFNFRQNLITCIVTRLSKKSWDETSERCLSTINGVFRADLTGEPSLEIVQTLNRMIKERRFKVHANVLSCLLSLRLRTELGVRASQTRVDKEQRHDKQSHKQKAKKKDQPHLSKKAKKALKERKEIQRELREAEAEVDKEERAITQTETLKLLFALYFRILKTPTPTNLLPAALSGIAKFAHLVNIDFFKDLMQVLKDLINTDTIDPDDADVNTHSAPLGDFKGVCHRLLCINTAFELLSGQGVYPSFLLTLRVKLIIPITLSPSRPSSEIGEALNIDLTDFISQLFAMLLPLSLMDDIDKPHPGIQHLSSSPATSTSKTDRQLSVADLLFRALDVVFSPQASGGAHAAGPDLLGAQPPLPSGSSGHRCTGQPLWPCAP</sequence>
<comment type="caution">
    <text evidence="3">The sequence shown here is derived from an EMBL/GenBank/DDBJ whole genome shotgun (WGS) entry which is preliminary data.</text>
</comment>
<feature type="compositionally biased region" description="Basic and acidic residues" evidence="1">
    <location>
        <begin position="23"/>
        <end position="42"/>
    </location>
</feature>
<feature type="compositionally biased region" description="Basic residues" evidence="1">
    <location>
        <begin position="1"/>
        <end position="10"/>
    </location>
</feature>
<dbReference type="GO" id="GO:0003682">
    <property type="term" value="F:chromatin binding"/>
    <property type="evidence" value="ECO:0007669"/>
    <property type="project" value="TreeGrafter"/>
</dbReference>
<dbReference type="AlphaFoldDB" id="A0A4Q2DVE4"/>
<evidence type="ECO:0000259" key="2">
    <source>
        <dbReference type="Pfam" id="PF07540"/>
    </source>
</evidence>
<dbReference type="STRING" id="2316362.A0A4Q2DVE4"/>
<dbReference type="EMBL" id="SDEE01000025">
    <property type="protein sequence ID" value="RXW24153.1"/>
    <property type="molecule type" value="Genomic_DNA"/>
</dbReference>
<dbReference type="PANTHER" id="PTHR14428:SF5">
    <property type="entry name" value="NUCLEOLAR COMPLEX PROTEIN 3 HOMOLOG"/>
    <property type="match status" value="1"/>
</dbReference>
<dbReference type="OrthoDB" id="10263597at2759"/>
<organism evidence="3 4">
    <name type="scientific">Candolleomyces aberdarensis</name>
    <dbReference type="NCBI Taxonomy" id="2316362"/>
    <lineage>
        <taxon>Eukaryota</taxon>
        <taxon>Fungi</taxon>
        <taxon>Dikarya</taxon>
        <taxon>Basidiomycota</taxon>
        <taxon>Agaricomycotina</taxon>
        <taxon>Agaricomycetes</taxon>
        <taxon>Agaricomycetidae</taxon>
        <taxon>Agaricales</taxon>
        <taxon>Agaricineae</taxon>
        <taxon>Psathyrellaceae</taxon>
        <taxon>Candolleomyces</taxon>
    </lineage>
</organism>
<gene>
    <name evidence="3" type="ORF">EST38_g1720</name>
</gene>
<feature type="compositionally biased region" description="Basic and acidic residues" evidence="1">
    <location>
        <begin position="83"/>
        <end position="102"/>
    </location>
</feature>
<dbReference type="GO" id="GO:0006270">
    <property type="term" value="P:DNA replication initiation"/>
    <property type="evidence" value="ECO:0007669"/>
    <property type="project" value="TreeGrafter"/>
</dbReference>
<feature type="compositionally biased region" description="Basic residues" evidence="1">
    <location>
        <begin position="485"/>
        <end position="508"/>
    </location>
</feature>